<comment type="caution">
    <text evidence="1">The sequence shown here is derived from an EMBL/GenBank/DDBJ whole genome shotgun (WGS) entry which is preliminary data.</text>
</comment>
<sequence>MIEAIKEIGEYALKKDEKNPENPIEIIIEDPASSPTYKHILAIILNETETETETEFTYGGIQLEEYSKEKKEKYLYKGGSSRGTDLSPTSKITTLDKTWNNKTIAWFRKVLNDKNLDIEEVESKFLESIYDCLEINKDIILNDLTEKSSDFAKNENAIITLVINATNLSPQYIGDINVFKKIVEQYYSQNLSHSATYKIDSIGHNQVCSVCNHESEEVYGLVTTYKFYNVDKPGFVSGGFDRSESWKNYPVCLKCSLALEAGKQYLEEYNKYKSYGINYYIIPKLLQQNGSSDIYEVFEDYNENILDGNLTIKKEYGRLLSETEEEIFELLSNQSNTLSNNILFFEKTNAAFRILLYVEDVLPSRLRKLFEIKKIVDKKSTFNNLYKRNHPLSFTFGNIWYLFSNQEQDGTKYFLEIANNIFSNQTLSYTFLVKKIVDKVRRDFVNDRSTIDSTLKGLQLLDYINYLGLLDNFNGENKVRTDFDDTLNKCNTSIDEKANQLFSEFPDFFNQPAKRAIFLQGALTQYLLNIQWHDRGASPFRTKLHGLKLDEKLVKKLFPEIQNKLEEYGKNYYLDLETLISKYMLQAGNDWNISKDEINFYYVLGMNLSYIFKNQGENADE</sequence>
<dbReference type="InterPro" id="IPR013389">
    <property type="entry name" value="CRISPR-assoc_prot_Cas8b"/>
</dbReference>
<proteinExistence type="predicted"/>
<dbReference type="Pfam" id="PF09484">
    <property type="entry name" value="Cas_TM1802"/>
    <property type="match status" value="1"/>
</dbReference>
<dbReference type="NCBIfam" id="TIGR02591">
    <property type="entry name" value="cas_Csh1"/>
    <property type="match status" value="1"/>
</dbReference>
<dbReference type="STRING" id="1090322.MettiDRAFT_0766"/>
<dbReference type="EMBL" id="AZAJ01000001">
    <property type="protein sequence ID" value="ETA67346.1"/>
    <property type="molecule type" value="Genomic_DNA"/>
</dbReference>
<name>W9DV86_METTI</name>
<dbReference type="AlphaFoldDB" id="W9DV86"/>
<dbReference type="InterPro" id="IPR013420">
    <property type="entry name" value="CRISPR-assoc_prot_Cas8b/Csh1_C"/>
</dbReference>
<protein>
    <submittedName>
        <fullName evidence="1">CRISPR-associated protein, Csh1 family</fullName>
    </submittedName>
</protein>
<evidence type="ECO:0000313" key="1">
    <source>
        <dbReference type="EMBL" id="ETA67346.1"/>
    </source>
</evidence>
<evidence type="ECO:0000313" key="2">
    <source>
        <dbReference type="Proteomes" id="UP000019483"/>
    </source>
</evidence>
<reference evidence="1 2" key="1">
    <citation type="submission" date="2013-08" db="EMBL/GenBank/DDBJ databases">
        <authorList>
            <consortium name="DOE Joint Genome Institute"/>
            <person name="Eisen J."/>
            <person name="Huntemann M."/>
            <person name="Han J."/>
            <person name="Chen A."/>
            <person name="Kyrpides N."/>
            <person name="Mavromatis K."/>
            <person name="Markowitz V."/>
            <person name="Palaniappan K."/>
            <person name="Ivanova N."/>
            <person name="Schaumberg A."/>
            <person name="Pati A."/>
            <person name="Liolios K."/>
            <person name="Nordberg H.P."/>
            <person name="Cantor M.N."/>
            <person name="Hua S.X."/>
            <person name="Woyke T."/>
        </authorList>
    </citation>
    <scope>NUCLEOTIDE SEQUENCE [LARGE SCALE GENOMIC DNA]</scope>
    <source>
        <strain evidence="1 2">DSM 2278</strain>
    </source>
</reference>
<dbReference type="Proteomes" id="UP000019483">
    <property type="component" value="Unassembled WGS sequence"/>
</dbReference>
<gene>
    <name evidence="1" type="ORF">MettiDRAFT_0766</name>
</gene>
<organism evidence="1 2">
    <name type="scientific">Methanolobus tindarius DSM 2278</name>
    <dbReference type="NCBI Taxonomy" id="1090322"/>
    <lineage>
        <taxon>Archaea</taxon>
        <taxon>Methanobacteriati</taxon>
        <taxon>Methanobacteriota</taxon>
        <taxon>Stenosarchaea group</taxon>
        <taxon>Methanomicrobia</taxon>
        <taxon>Methanosarcinales</taxon>
        <taxon>Methanosarcinaceae</taxon>
        <taxon>Methanolobus</taxon>
    </lineage>
</organism>
<keyword evidence="2" id="KW-1185">Reference proteome</keyword>
<dbReference type="RefSeq" id="WP_023844482.1">
    <property type="nucleotide sequence ID" value="NZ_AZAJ01000001.1"/>
</dbReference>
<accession>W9DV86</accession>
<dbReference type="OrthoDB" id="131869at2157"/>
<dbReference type="NCBIfam" id="TIGR02556">
    <property type="entry name" value="cas_TM1802"/>
    <property type="match status" value="1"/>
</dbReference>